<accession>A0A8B6M8K7</accession>
<sequence length="113" mass="12431">MDGLAKLNPTRDRKTIGSIDLATLNPQALADSALLALTDWVEIIESLRERPRTSPVEIVVKPRGPHRSPQPLRSVVRANNSAKVRELPHGGWVFADTWGILGSIDAGRRNYSV</sequence>
<evidence type="ECO:0000313" key="2">
    <source>
        <dbReference type="Proteomes" id="UP000485880"/>
    </source>
</evidence>
<keyword evidence="2" id="KW-1185">Reference proteome</keyword>
<evidence type="ECO:0000313" key="1">
    <source>
        <dbReference type="EMBL" id="VTZ51128.1"/>
    </source>
</evidence>
<comment type="caution">
    <text evidence="1">The sequence shown here is derived from an EMBL/GenBank/DDBJ whole genome shotgun (WGS) entry which is preliminary data.</text>
</comment>
<reference evidence="1 2" key="1">
    <citation type="submission" date="2019-05" db="EMBL/GenBank/DDBJ databases">
        <authorList>
            <person name="Farhan Ul Haque M."/>
        </authorList>
    </citation>
    <scope>NUCLEOTIDE SEQUENCE [LARGE SCALE GENOMIC DNA]</scope>
    <source>
        <strain evidence="1">2</strain>
    </source>
</reference>
<dbReference type="Proteomes" id="UP000485880">
    <property type="component" value="Unassembled WGS sequence"/>
</dbReference>
<name>A0A8B6M8K7_METTU</name>
<dbReference type="AlphaFoldDB" id="A0A8B6M8K7"/>
<gene>
    <name evidence="1" type="ORF">MPC4_310003</name>
</gene>
<organism evidence="1 2">
    <name type="scientific">Methylocella tundrae</name>
    <dbReference type="NCBI Taxonomy" id="227605"/>
    <lineage>
        <taxon>Bacteria</taxon>
        <taxon>Pseudomonadati</taxon>
        <taxon>Pseudomonadota</taxon>
        <taxon>Alphaproteobacteria</taxon>
        <taxon>Hyphomicrobiales</taxon>
        <taxon>Beijerinckiaceae</taxon>
        <taxon>Methylocella</taxon>
    </lineage>
</organism>
<proteinExistence type="predicted"/>
<protein>
    <submittedName>
        <fullName evidence="1">Uncharacterized protein</fullName>
    </submittedName>
</protein>
<dbReference type="EMBL" id="CABFMQ020000089">
    <property type="protein sequence ID" value="VTZ51128.1"/>
    <property type="molecule type" value="Genomic_DNA"/>
</dbReference>